<feature type="non-terminal residue" evidence="1">
    <location>
        <position position="1"/>
    </location>
</feature>
<keyword evidence="2" id="KW-1185">Reference proteome</keyword>
<evidence type="ECO:0000313" key="1">
    <source>
        <dbReference type="EMBL" id="KAL0156912.1"/>
    </source>
</evidence>
<proteinExistence type="predicted"/>
<reference evidence="1 2" key="1">
    <citation type="submission" date="2024-05" db="EMBL/GenBank/DDBJ databases">
        <title>Genome sequencing and assembly of Indian major carp, Cirrhinus mrigala (Hamilton, 1822).</title>
        <authorList>
            <person name="Mohindra V."/>
            <person name="Chowdhury L.M."/>
            <person name="Lal K."/>
            <person name="Jena J.K."/>
        </authorList>
    </citation>
    <scope>NUCLEOTIDE SEQUENCE [LARGE SCALE GENOMIC DNA]</scope>
    <source>
        <strain evidence="1">CM1030</strain>
        <tissue evidence="1">Blood</tissue>
    </source>
</reference>
<dbReference type="EMBL" id="JAMKFB020000024">
    <property type="protein sequence ID" value="KAL0156912.1"/>
    <property type="molecule type" value="Genomic_DNA"/>
</dbReference>
<evidence type="ECO:0000313" key="2">
    <source>
        <dbReference type="Proteomes" id="UP001529510"/>
    </source>
</evidence>
<name>A0ABD0N6U3_CIRMR</name>
<dbReference type="Proteomes" id="UP001529510">
    <property type="component" value="Unassembled WGS sequence"/>
</dbReference>
<protein>
    <submittedName>
        <fullName evidence="1">Uncharacterized protein</fullName>
    </submittedName>
</protein>
<accession>A0ABD0N6U3</accession>
<organism evidence="1 2">
    <name type="scientific">Cirrhinus mrigala</name>
    <name type="common">Mrigala</name>
    <dbReference type="NCBI Taxonomy" id="683832"/>
    <lineage>
        <taxon>Eukaryota</taxon>
        <taxon>Metazoa</taxon>
        <taxon>Chordata</taxon>
        <taxon>Craniata</taxon>
        <taxon>Vertebrata</taxon>
        <taxon>Euteleostomi</taxon>
        <taxon>Actinopterygii</taxon>
        <taxon>Neopterygii</taxon>
        <taxon>Teleostei</taxon>
        <taxon>Ostariophysi</taxon>
        <taxon>Cypriniformes</taxon>
        <taxon>Cyprinidae</taxon>
        <taxon>Labeoninae</taxon>
        <taxon>Labeonini</taxon>
        <taxon>Cirrhinus</taxon>
    </lineage>
</organism>
<gene>
    <name evidence="1" type="ORF">M9458_048158</name>
</gene>
<sequence length="65" mass="7429">WATVDYRRCLRQSLTYLNKMPSGIPTPHAVHHALHLQYCSNGLHMAARNHLGILGGDQFLHFKSF</sequence>
<comment type="caution">
    <text evidence="1">The sequence shown here is derived from an EMBL/GenBank/DDBJ whole genome shotgun (WGS) entry which is preliminary data.</text>
</comment>
<dbReference type="AlphaFoldDB" id="A0ABD0N6U3"/>